<dbReference type="SUPFAM" id="SSF50985">
    <property type="entry name" value="RCC1/BLIP-II"/>
    <property type="match status" value="1"/>
</dbReference>
<dbReference type="InParanoid" id="F6PI72"/>
<proteinExistence type="predicted"/>
<feature type="coiled-coil region" evidence="2">
    <location>
        <begin position="205"/>
        <end position="232"/>
    </location>
</feature>
<dbReference type="HOGENOM" id="CLU_074363_0_0_1"/>
<sequence length="235" mass="26707">MVGNNRKGQLGTGDRIDRSTPVQVLYGKTLRLLFCSLNHTLAVVEHGNECEMLGTGCGHNGRLPGNSRGSVDFVHLDIKIPWSVRQVDSHKESMFLLSCYDMNHHIQYKEPPNQDSSQHLQLLAMKSQQELLMDFKKASNIIEKIKVIEAMMDRFTRSEELKQTTTGQKVTFPLKQQLKVSKQVSSKPSAEKVEPSPENRCSEELRLLRHAVEQLRLEAERVELDKKIVSDQTKG</sequence>
<dbReference type="PANTHER" id="PTHR47004:SF1">
    <property type="entry name" value="F-BOX ONLY PROTEIN 24"/>
    <property type="match status" value="1"/>
</dbReference>
<name>F6PI72_CIOIN</name>
<organism evidence="4 5">
    <name type="scientific">Ciona intestinalis</name>
    <name type="common">Transparent sea squirt</name>
    <name type="synonym">Ascidia intestinalis</name>
    <dbReference type="NCBI Taxonomy" id="7719"/>
    <lineage>
        <taxon>Eukaryota</taxon>
        <taxon>Metazoa</taxon>
        <taxon>Chordata</taxon>
        <taxon>Tunicata</taxon>
        <taxon>Ascidiacea</taxon>
        <taxon>Phlebobranchia</taxon>
        <taxon>Cionidae</taxon>
        <taxon>Ciona</taxon>
    </lineage>
</organism>
<feature type="region of interest" description="Disordered" evidence="3">
    <location>
        <begin position="181"/>
        <end position="201"/>
    </location>
</feature>
<evidence type="ECO:0000256" key="2">
    <source>
        <dbReference type="SAM" id="Coils"/>
    </source>
</evidence>
<reference evidence="4" key="2">
    <citation type="submission" date="2025-08" db="UniProtKB">
        <authorList>
            <consortium name="Ensembl"/>
        </authorList>
    </citation>
    <scope>IDENTIFICATION</scope>
</reference>
<dbReference type="AlphaFoldDB" id="F6PI72"/>
<dbReference type="PROSITE" id="PS50012">
    <property type="entry name" value="RCC1_3"/>
    <property type="match status" value="1"/>
</dbReference>
<keyword evidence="2" id="KW-0175">Coiled coil</keyword>
<dbReference type="STRING" id="7719.ENSCINP00000020261"/>
<feature type="compositionally biased region" description="Basic and acidic residues" evidence="3">
    <location>
        <begin position="189"/>
        <end position="201"/>
    </location>
</feature>
<evidence type="ECO:0000256" key="3">
    <source>
        <dbReference type="SAM" id="MobiDB-lite"/>
    </source>
</evidence>
<evidence type="ECO:0000256" key="1">
    <source>
        <dbReference type="PROSITE-ProRule" id="PRU00235"/>
    </source>
</evidence>
<dbReference type="InterPro" id="IPR052866">
    <property type="entry name" value="F-box_protein_24"/>
</dbReference>
<evidence type="ECO:0000313" key="4">
    <source>
        <dbReference type="Ensembl" id="ENSCINP00000020261.3"/>
    </source>
</evidence>
<protein>
    <submittedName>
        <fullName evidence="4">Uncharacterized protein</fullName>
    </submittedName>
</protein>
<reference evidence="4" key="3">
    <citation type="submission" date="2025-09" db="UniProtKB">
        <authorList>
            <consortium name="Ensembl"/>
        </authorList>
    </citation>
    <scope>IDENTIFICATION</scope>
</reference>
<reference evidence="5" key="1">
    <citation type="journal article" date="2002" name="Science">
        <title>The draft genome of Ciona intestinalis: insights into chordate and vertebrate origins.</title>
        <authorList>
            <person name="Dehal P."/>
            <person name="Satou Y."/>
            <person name="Campbell R.K."/>
            <person name="Chapman J."/>
            <person name="Degnan B."/>
            <person name="De Tomaso A."/>
            <person name="Davidson B."/>
            <person name="Di Gregorio A."/>
            <person name="Gelpke M."/>
            <person name="Goodstein D.M."/>
            <person name="Harafuji N."/>
            <person name="Hastings K.E."/>
            <person name="Ho I."/>
            <person name="Hotta K."/>
            <person name="Huang W."/>
            <person name="Kawashima T."/>
            <person name="Lemaire P."/>
            <person name="Martinez D."/>
            <person name="Meinertzhagen I.A."/>
            <person name="Necula S."/>
            <person name="Nonaka M."/>
            <person name="Putnam N."/>
            <person name="Rash S."/>
            <person name="Saiga H."/>
            <person name="Satake M."/>
            <person name="Terry A."/>
            <person name="Yamada L."/>
            <person name="Wang H.G."/>
            <person name="Awazu S."/>
            <person name="Azumi K."/>
            <person name="Boore J."/>
            <person name="Branno M."/>
            <person name="Chin-Bow S."/>
            <person name="DeSantis R."/>
            <person name="Doyle S."/>
            <person name="Francino P."/>
            <person name="Keys D.N."/>
            <person name="Haga S."/>
            <person name="Hayashi H."/>
            <person name="Hino K."/>
            <person name="Imai K.S."/>
            <person name="Inaba K."/>
            <person name="Kano S."/>
            <person name="Kobayashi K."/>
            <person name="Kobayashi M."/>
            <person name="Lee B.I."/>
            <person name="Makabe K.W."/>
            <person name="Manohar C."/>
            <person name="Matassi G."/>
            <person name="Medina M."/>
            <person name="Mochizuki Y."/>
            <person name="Mount S."/>
            <person name="Morishita T."/>
            <person name="Miura S."/>
            <person name="Nakayama A."/>
            <person name="Nishizaka S."/>
            <person name="Nomoto H."/>
            <person name="Ohta F."/>
            <person name="Oishi K."/>
            <person name="Rigoutsos I."/>
            <person name="Sano M."/>
            <person name="Sasaki A."/>
            <person name="Sasakura Y."/>
            <person name="Shoguchi E."/>
            <person name="Shin-i T."/>
            <person name="Spagnuolo A."/>
            <person name="Stainier D."/>
            <person name="Suzuki M.M."/>
            <person name="Tassy O."/>
            <person name="Takatori N."/>
            <person name="Tokuoka M."/>
            <person name="Yagi K."/>
            <person name="Yoshizaki F."/>
            <person name="Wada S."/>
            <person name="Zhang C."/>
            <person name="Hyatt P.D."/>
            <person name="Larimer F."/>
            <person name="Detter C."/>
            <person name="Doggett N."/>
            <person name="Glavina T."/>
            <person name="Hawkins T."/>
            <person name="Richardson P."/>
            <person name="Lucas S."/>
            <person name="Kohara Y."/>
            <person name="Levine M."/>
            <person name="Satoh N."/>
            <person name="Rokhsar D.S."/>
        </authorList>
    </citation>
    <scope>NUCLEOTIDE SEQUENCE [LARGE SCALE GENOMIC DNA]</scope>
</reference>
<dbReference type="PANTHER" id="PTHR47004">
    <property type="entry name" value="F-BOX ONLY PROTEIN 24"/>
    <property type="match status" value="1"/>
</dbReference>
<dbReference type="Pfam" id="PF00415">
    <property type="entry name" value="RCC1"/>
    <property type="match status" value="1"/>
</dbReference>
<dbReference type="Proteomes" id="UP000008144">
    <property type="component" value="Unassembled WGS sequence"/>
</dbReference>
<dbReference type="Ensembl" id="ENSCINT00000020261.3">
    <property type="protein sequence ID" value="ENSCINP00000020261.3"/>
    <property type="gene ID" value="ENSCING00000010141.3"/>
</dbReference>
<accession>F6PI72</accession>
<dbReference type="InterPro" id="IPR000408">
    <property type="entry name" value="Reg_chr_condens"/>
</dbReference>
<evidence type="ECO:0000313" key="5">
    <source>
        <dbReference type="Proteomes" id="UP000008144"/>
    </source>
</evidence>
<feature type="repeat" description="RCC1" evidence="1">
    <location>
        <begin position="1"/>
        <end position="46"/>
    </location>
</feature>
<keyword evidence="5" id="KW-1185">Reference proteome</keyword>
<dbReference type="InterPro" id="IPR009091">
    <property type="entry name" value="RCC1/BLIP-II"/>
</dbReference>
<dbReference type="Gene3D" id="2.130.10.30">
    <property type="entry name" value="Regulator of chromosome condensation 1/beta-lactamase-inhibitor protein II"/>
    <property type="match status" value="1"/>
</dbReference>